<dbReference type="InterPro" id="IPR002347">
    <property type="entry name" value="SDR_fam"/>
</dbReference>
<proteinExistence type="inferred from homology"/>
<dbReference type="InterPro" id="IPR057326">
    <property type="entry name" value="KR_dom"/>
</dbReference>
<dbReference type="SUPFAM" id="SSF51735">
    <property type="entry name" value="NAD(P)-binding Rossmann-fold domains"/>
    <property type="match status" value="1"/>
</dbReference>
<comment type="caution">
    <text evidence="5">The sequence shown here is derived from an EMBL/GenBank/DDBJ whole genome shotgun (WGS) entry which is preliminary data.</text>
</comment>
<dbReference type="InterPro" id="IPR036291">
    <property type="entry name" value="NAD(P)-bd_dom_sf"/>
</dbReference>
<reference evidence="5" key="1">
    <citation type="journal article" date="2014" name="Int. J. Syst. Evol. Microbiol.">
        <title>Complete genome sequence of Corynebacterium casei LMG S-19264T (=DSM 44701T), isolated from a smear-ripened cheese.</title>
        <authorList>
            <consortium name="US DOE Joint Genome Institute (JGI-PGF)"/>
            <person name="Walter F."/>
            <person name="Albersmeier A."/>
            <person name="Kalinowski J."/>
            <person name="Ruckert C."/>
        </authorList>
    </citation>
    <scope>NUCLEOTIDE SEQUENCE</scope>
    <source>
        <strain evidence="5">CGMCC 4.7299</strain>
    </source>
</reference>
<evidence type="ECO:0000313" key="6">
    <source>
        <dbReference type="Proteomes" id="UP000656042"/>
    </source>
</evidence>
<feature type="domain" description="Ketoreductase" evidence="4">
    <location>
        <begin position="2"/>
        <end position="179"/>
    </location>
</feature>
<dbReference type="RefSeq" id="WP_189081320.1">
    <property type="nucleotide sequence ID" value="NZ_BMMX01000025.1"/>
</dbReference>
<accession>A0A8J3FRE9</accession>
<keyword evidence="2" id="KW-0560">Oxidoreductase</keyword>
<dbReference type="SMART" id="SM00822">
    <property type="entry name" value="PKS_KR"/>
    <property type="match status" value="1"/>
</dbReference>
<reference evidence="5" key="2">
    <citation type="submission" date="2020-09" db="EMBL/GenBank/DDBJ databases">
        <authorList>
            <person name="Sun Q."/>
            <person name="Zhou Y."/>
        </authorList>
    </citation>
    <scope>NUCLEOTIDE SEQUENCE</scope>
    <source>
        <strain evidence="5">CGMCC 4.7299</strain>
    </source>
</reference>
<evidence type="ECO:0000256" key="2">
    <source>
        <dbReference type="ARBA" id="ARBA00023002"/>
    </source>
</evidence>
<dbReference type="PROSITE" id="PS00061">
    <property type="entry name" value="ADH_SHORT"/>
    <property type="match status" value="1"/>
</dbReference>
<name>A0A8J3FRE9_9ACTN</name>
<dbReference type="InterPro" id="IPR020904">
    <property type="entry name" value="Sc_DH/Rdtase_CS"/>
</dbReference>
<dbReference type="CDD" id="cd05233">
    <property type="entry name" value="SDR_c"/>
    <property type="match status" value="1"/>
</dbReference>
<dbReference type="Pfam" id="PF00106">
    <property type="entry name" value="adh_short"/>
    <property type="match status" value="1"/>
</dbReference>
<dbReference type="PRINTS" id="PR00081">
    <property type="entry name" value="GDHRDH"/>
</dbReference>
<dbReference type="GO" id="GO:0016491">
    <property type="term" value="F:oxidoreductase activity"/>
    <property type="evidence" value="ECO:0007669"/>
    <property type="project" value="UniProtKB-KW"/>
</dbReference>
<evidence type="ECO:0000256" key="3">
    <source>
        <dbReference type="RuleBase" id="RU000363"/>
    </source>
</evidence>
<dbReference type="GO" id="GO:0016020">
    <property type="term" value="C:membrane"/>
    <property type="evidence" value="ECO:0007669"/>
    <property type="project" value="TreeGrafter"/>
</dbReference>
<dbReference type="EMBL" id="BMMX01000025">
    <property type="protein sequence ID" value="GGL06157.1"/>
    <property type="molecule type" value="Genomic_DNA"/>
</dbReference>
<comment type="similarity">
    <text evidence="1 3">Belongs to the short-chain dehydrogenases/reductases (SDR) family.</text>
</comment>
<keyword evidence="6" id="KW-1185">Reference proteome</keyword>
<protein>
    <submittedName>
        <fullName evidence="5">Short-chain dehydrogenase</fullName>
    </submittedName>
</protein>
<dbReference type="AlphaFoldDB" id="A0A8J3FRE9"/>
<dbReference type="Gene3D" id="3.40.50.720">
    <property type="entry name" value="NAD(P)-binding Rossmann-like Domain"/>
    <property type="match status" value="1"/>
</dbReference>
<sequence length="254" mass="26025">MSVVIVTGASRGIGRAIAVRLGEAGMHVVLAARRAEELTAVAARIPASTVAPTDVRDPAAVTSLVERAASVSGRIDALVNNAGVGGSSSVLADPRTVDDMIDVNLRAPIALMRAVVPVMRAQGGGAIVNIGSVAGEVGIGGAYSATKFALRGMTDSVRRELAGTGIGVTLVEPGFIATDTNGRRGLPGPEIVAAAVQRAIRRPRRRIVVPARYRVLIPLAATLPAAVDRMYAGQAARGDGRVGLRPDPPPDEPT</sequence>
<dbReference type="PANTHER" id="PTHR44196">
    <property type="entry name" value="DEHYDROGENASE/REDUCTASE SDR FAMILY MEMBER 7B"/>
    <property type="match status" value="1"/>
</dbReference>
<evidence type="ECO:0000256" key="1">
    <source>
        <dbReference type="ARBA" id="ARBA00006484"/>
    </source>
</evidence>
<dbReference type="PRINTS" id="PR00080">
    <property type="entry name" value="SDRFAMILY"/>
</dbReference>
<evidence type="ECO:0000313" key="5">
    <source>
        <dbReference type="EMBL" id="GGL06157.1"/>
    </source>
</evidence>
<dbReference type="Proteomes" id="UP000656042">
    <property type="component" value="Unassembled WGS sequence"/>
</dbReference>
<evidence type="ECO:0000259" key="4">
    <source>
        <dbReference type="SMART" id="SM00822"/>
    </source>
</evidence>
<organism evidence="5 6">
    <name type="scientific">Mangrovihabitans endophyticus</name>
    <dbReference type="NCBI Taxonomy" id="1751298"/>
    <lineage>
        <taxon>Bacteria</taxon>
        <taxon>Bacillati</taxon>
        <taxon>Actinomycetota</taxon>
        <taxon>Actinomycetes</taxon>
        <taxon>Micromonosporales</taxon>
        <taxon>Micromonosporaceae</taxon>
        <taxon>Mangrovihabitans</taxon>
    </lineage>
</organism>
<dbReference type="PANTHER" id="PTHR44196:SF1">
    <property type="entry name" value="DEHYDROGENASE_REDUCTASE SDR FAMILY MEMBER 7B"/>
    <property type="match status" value="1"/>
</dbReference>
<gene>
    <name evidence="5" type="ORF">GCM10012284_45550</name>
</gene>